<evidence type="ECO:0000313" key="2">
    <source>
        <dbReference type="EMBL" id="MBW32971.1"/>
    </source>
</evidence>
<protein>
    <submittedName>
        <fullName evidence="2">Putative secreted peptide</fullName>
    </submittedName>
</protein>
<feature type="signal peptide" evidence="1">
    <location>
        <begin position="1"/>
        <end position="19"/>
    </location>
</feature>
<name>A0A2M3ZWT3_9DIPT</name>
<sequence length="76" mass="8578">MMVMMVAVMLRLLFGRHYSHTAPAGRIAPPPPLERPLHHLRLPEQNCFENATILAPGQFRSSEGADKVPEVNGRYR</sequence>
<evidence type="ECO:0000256" key="1">
    <source>
        <dbReference type="SAM" id="SignalP"/>
    </source>
</evidence>
<dbReference type="EMBL" id="GGFM01012220">
    <property type="protein sequence ID" value="MBW32971.1"/>
    <property type="molecule type" value="Transcribed_RNA"/>
</dbReference>
<proteinExistence type="predicted"/>
<feature type="chain" id="PRO_5014934609" evidence="1">
    <location>
        <begin position="20"/>
        <end position="76"/>
    </location>
</feature>
<organism evidence="2">
    <name type="scientific">Anopheles braziliensis</name>
    <dbReference type="NCBI Taxonomy" id="58242"/>
    <lineage>
        <taxon>Eukaryota</taxon>
        <taxon>Metazoa</taxon>
        <taxon>Ecdysozoa</taxon>
        <taxon>Arthropoda</taxon>
        <taxon>Hexapoda</taxon>
        <taxon>Insecta</taxon>
        <taxon>Pterygota</taxon>
        <taxon>Neoptera</taxon>
        <taxon>Endopterygota</taxon>
        <taxon>Diptera</taxon>
        <taxon>Nematocera</taxon>
        <taxon>Culicoidea</taxon>
        <taxon>Culicidae</taxon>
        <taxon>Anophelinae</taxon>
        <taxon>Anopheles</taxon>
    </lineage>
</organism>
<accession>A0A2M3ZWT3</accession>
<reference evidence="2" key="1">
    <citation type="submission" date="2018-01" db="EMBL/GenBank/DDBJ databases">
        <title>An insight into the sialome of Amazonian anophelines.</title>
        <authorList>
            <person name="Ribeiro J.M."/>
            <person name="Scarpassa V."/>
            <person name="Calvo E."/>
        </authorList>
    </citation>
    <scope>NUCLEOTIDE SEQUENCE</scope>
    <source>
        <tissue evidence="2">Salivary glands</tissue>
    </source>
</reference>
<dbReference type="AlphaFoldDB" id="A0A2M3ZWT3"/>
<keyword evidence="1" id="KW-0732">Signal</keyword>